<dbReference type="Proteomes" id="UP000254633">
    <property type="component" value="Unassembled WGS sequence"/>
</dbReference>
<reference evidence="5 6" key="1">
    <citation type="submission" date="2018-06" db="EMBL/GenBank/DDBJ databases">
        <authorList>
            <consortium name="Pathogen Informatics"/>
            <person name="Doyle S."/>
        </authorList>
    </citation>
    <scope>NUCLEOTIDE SEQUENCE [LARGE SCALE GENOMIC DNA]</scope>
    <source>
        <strain evidence="5 6">NCTC10060</strain>
    </source>
</reference>
<evidence type="ECO:0000259" key="4">
    <source>
        <dbReference type="PROSITE" id="PS51000"/>
    </source>
</evidence>
<dbReference type="InterPro" id="IPR001034">
    <property type="entry name" value="DeoR_HTH"/>
</dbReference>
<dbReference type="GO" id="GO:0003677">
    <property type="term" value="F:DNA binding"/>
    <property type="evidence" value="ECO:0007669"/>
    <property type="project" value="UniProtKB-KW"/>
</dbReference>
<proteinExistence type="predicted"/>
<dbReference type="AlphaFoldDB" id="A0A379TRN1"/>
<evidence type="ECO:0000313" key="5">
    <source>
        <dbReference type="EMBL" id="SUG53104.1"/>
    </source>
</evidence>
<keyword evidence="2" id="KW-0238">DNA-binding</keyword>
<accession>A0A379TRN1</accession>
<dbReference type="InterPro" id="IPR014036">
    <property type="entry name" value="DeoR-like_C"/>
</dbReference>
<gene>
    <name evidence="5" type="primary">deoR_1</name>
    <name evidence="5" type="ORF">NCTC10060_00136</name>
</gene>
<keyword evidence="3" id="KW-0804">Transcription</keyword>
<protein>
    <submittedName>
        <fullName evidence="5">Transcriptional regulator</fullName>
    </submittedName>
</protein>
<name>A0A379TRN1_SALDZ</name>
<keyword evidence="1" id="KW-0805">Transcription regulation</keyword>
<sequence>METKQKERIRRLMELLKKTDRIHLKDAARMLEVSVMTIRRDLSQDDDPLPLTLLGGYIVMVNKPTSSTNTPLPAKKTHYRDDLPVAILAAGLVRENDLVFFDNGPEMPLVISMIPDDITFTGICYSHRVFIALNEKPNATAILCGGTYRAKSDAFYDANNPSVLDSLNPRKVLFPPAAYMNILA</sequence>
<dbReference type="EMBL" id="UGXH01000003">
    <property type="protein sequence ID" value="SUG53104.1"/>
    <property type="molecule type" value="Genomic_DNA"/>
</dbReference>
<dbReference type="Pfam" id="PF00455">
    <property type="entry name" value="DeoRC"/>
    <property type="match status" value="1"/>
</dbReference>
<dbReference type="PROSITE" id="PS51000">
    <property type="entry name" value="HTH_DEOR_2"/>
    <property type="match status" value="1"/>
</dbReference>
<feature type="domain" description="HTH deoR-type" evidence="4">
    <location>
        <begin position="5"/>
        <end position="59"/>
    </location>
</feature>
<dbReference type="Pfam" id="PF08220">
    <property type="entry name" value="HTH_DeoR"/>
    <property type="match status" value="1"/>
</dbReference>
<dbReference type="PROSITE" id="PS00894">
    <property type="entry name" value="HTH_DEOR_1"/>
    <property type="match status" value="1"/>
</dbReference>
<evidence type="ECO:0000256" key="2">
    <source>
        <dbReference type="ARBA" id="ARBA00023125"/>
    </source>
</evidence>
<dbReference type="SMART" id="SM00420">
    <property type="entry name" value="HTH_DEOR"/>
    <property type="match status" value="1"/>
</dbReference>
<evidence type="ECO:0000313" key="6">
    <source>
        <dbReference type="Proteomes" id="UP000254633"/>
    </source>
</evidence>
<dbReference type="PANTHER" id="PTHR30363:SF8">
    <property type="entry name" value="DEOXYRIBOSE OPERON REPRESSOR"/>
    <property type="match status" value="1"/>
</dbReference>
<dbReference type="InterPro" id="IPR018356">
    <property type="entry name" value="Tscrpt_reg_HTH_DeoR_CS"/>
</dbReference>
<evidence type="ECO:0000256" key="3">
    <source>
        <dbReference type="ARBA" id="ARBA00023163"/>
    </source>
</evidence>
<dbReference type="PANTHER" id="PTHR30363">
    <property type="entry name" value="HTH-TYPE TRANSCRIPTIONAL REGULATOR SRLR-RELATED"/>
    <property type="match status" value="1"/>
</dbReference>
<dbReference type="GO" id="GO:0003700">
    <property type="term" value="F:DNA-binding transcription factor activity"/>
    <property type="evidence" value="ECO:0007669"/>
    <property type="project" value="InterPro"/>
</dbReference>
<dbReference type="InterPro" id="IPR050313">
    <property type="entry name" value="Carb_Metab_HTH_regulators"/>
</dbReference>
<organism evidence="5 6">
    <name type="scientific">Salmonella diarizonae</name>
    <dbReference type="NCBI Taxonomy" id="59204"/>
    <lineage>
        <taxon>Bacteria</taxon>
        <taxon>Pseudomonadati</taxon>
        <taxon>Pseudomonadota</taxon>
        <taxon>Gammaproteobacteria</taxon>
        <taxon>Enterobacterales</taxon>
        <taxon>Enterobacteriaceae</taxon>
        <taxon>Salmonella</taxon>
    </lineage>
</organism>
<evidence type="ECO:0000256" key="1">
    <source>
        <dbReference type="ARBA" id="ARBA00023015"/>
    </source>
</evidence>